<dbReference type="EC" id="5.6.2.3" evidence="1"/>
<dbReference type="OrthoDB" id="6155655at2759"/>
<dbReference type="InterPro" id="IPR027417">
    <property type="entry name" value="P-loop_NTPase"/>
</dbReference>
<organism evidence="4 5">
    <name type="scientific">Acanthosepion pharaonis</name>
    <name type="common">Pharaoh cuttlefish</name>
    <name type="synonym">Sepia pharaonis</name>
    <dbReference type="NCBI Taxonomy" id="158019"/>
    <lineage>
        <taxon>Eukaryota</taxon>
        <taxon>Metazoa</taxon>
        <taxon>Spiralia</taxon>
        <taxon>Lophotrochozoa</taxon>
        <taxon>Mollusca</taxon>
        <taxon>Cephalopoda</taxon>
        <taxon>Coleoidea</taxon>
        <taxon>Decapodiformes</taxon>
        <taxon>Sepiida</taxon>
        <taxon>Sepiina</taxon>
        <taxon>Sepiidae</taxon>
        <taxon>Acanthosepion</taxon>
    </lineage>
</organism>
<comment type="caution">
    <text evidence="4">The sequence shown here is derived from an EMBL/GenBank/DDBJ whole genome shotgun (WGS) entry which is preliminary data.</text>
</comment>
<feature type="domain" description="DNA helicase Pif1-like DEAD-box helicase" evidence="3">
    <location>
        <begin position="63"/>
        <end position="224"/>
    </location>
</feature>
<dbReference type="PANTHER" id="PTHR10492">
    <property type="match status" value="1"/>
</dbReference>
<keyword evidence="5" id="KW-1185">Reference proteome</keyword>
<dbReference type="Proteomes" id="UP000597762">
    <property type="component" value="Unassembled WGS sequence"/>
</dbReference>
<proteinExistence type="inferred from homology"/>
<dbReference type="SUPFAM" id="SSF52540">
    <property type="entry name" value="P-loop containing nucleoside triphosphate hydrolases"/>
    <property type="match status" value="1"/>
</dbReference>
<keyword evidence="1" id="KW-0067">ATP-binding</keyword>
<feature type="region of interest" description="Disordered" evidence="2">
    <location>
        <begin position="13"/>
        <end position="69"/>
    </location>
</feature>
<keyword evidence="1" id="KW-0547">Nucleotide-binding</keyword>
<dbReference type="PANTHER" id="PTHR10492:SF57">
    <property type="entry name" value="ATP-DEPENDENT DNA HELICASE"/>
    <property type="match status" value="1"/>
</dbReference>
<comment type="cofactor">
    <cofactor evidence="1">
        <name>Mg(2+)</name>
        <dbReference type="ChEBI" id="CHEBI:18420"/>
    </cofactor>
</comment>
<dbReference type="GO" id="GO:0005524">
    <property type="term" value="F:ATP binding"/>
    <property type="evidence" value="ECO:0007669"/>
    <property type="project" value="UniProtKB-KW"/>
</dbReference>
<dbReference type="GO" id="GO:0006281">
    <property type="term" value="P:DNA repair"/>
    <property type="evidence" value="ECO:0007669"/>
    <property type="project" value="UniProtKB-KW"/>
</dbReference>
<name>A0A812EZU6_ACAPH</name>
<feature type="compositionally biased region" description="Basic residues" evidence="2">
    <location>
        <begin position="19"/>
        <end position="34"/>
    </location>
</feature>
<dbReference type="Gene3D" id="3.40.50.300">
    <property type="entry name" value="P-loop containing nucleotide triphosphate hydrolases"/>
    <property type="match status" value="1"/>
</dbReference>
<reference evidence="4" key="1">
    <citation type="submission" date="2021-01" db="EMBL/GenBank/DDBJ databases">
        <authorList>
            <person name="Li R."/>
            <person name="Bekaert M."/>
        </authorList>
    </citation>
    <scope>NUCLEOTIDE SEQUENCE</scope>
    <source>
        <strain evidence="4">Farmed</strain>
    </source>
</reference>
<keyword evidence="1" id="KW-0347">Helicase</keyword>
<sequence>MLLAIQPAQLNLPFDGPRRPRLRKPHVTQRKLRQRSFDSPRNPWLRKPSAARTSESSAQKRTRRQRDAFSTSAASGIAATLIAGGRTVHSTFKLPLELIKAAVCSIAKQSGLAEVLRRCKLMVWDECTLSPTTALEAVNCSLKDIRNSDDLMGGITVLISGDFRQNLPVVPKGRRADAIRACLKSSQLLPTLRPLHLTTNMRAHLTSDVGSAEFSNSLLALGEVIIPADTNGFVNVQGLSTVVPTPATLRESVFPDLQTKYNNIQWLAGRAILAPKNTTVTTLKRQLLETVPGVLHIYKSIDRTLDPAEMANFPVEFLNSLHPAGLPPHILELKVRIPVM</sequence>
<evidence type="ECO:0000256" key="1">
    <source>
        <dbReference type="RuleBase" id="RU363044"/>
    </source>
</evidence>
<dbReference type="InterPro" id="IPR010285">
    <property type="entry name" value="DNA_helicase_pif1-like_DEAD"/>
</dbReference>
<dbReference type="EMBL" id="CAHIKZ030005593">
    <property type="protein sequence ID" value="CAE1330929.1"/>
    <property type="molecule type" value="Genomic_DNA"/>
</dbReference>
<keyword evidence="1" id="KW-0234">DNA repair</keyword>
<evidence type="ECO:0000256" key="2">
    <source>
        <dbReference type="SAM" id="MobiDB-lite"/>
    </source>
</evidence>
<dbReference type="AlphaFoldDB" id="A0A812EZU6"/>
<comment type="catalytic activity">
    <reaction evidence="1">
        <text>ATP + H2O = ADP + phosphate + H(+)</text>
        <dbReference type="Rhea" id="RHEA:13065"/>
        <dbReference type="ChEBI" id="CHEBI:15377"/>
        <dbReference type="ChEBI" id="CHEBI:15378"/>
        <dbReference type="ChEBI" id="CHEBI:30616"/>
        <dbReference type="ChEBI" id="CHEBI:43474"/>
        <dbReference type="ChEBI" id="CHEBI:456216"/>
        <dbReference type="EC" id="5.6.2.3"/>
    </reaction>
</comment>
<evidence type="ECO:0000259" key="3">
    <source>
        <dbReference type="Pfam" id="PF05970"/>
    </source>
</evidence>
<dbReference type="GO" id="GO:0006310">
    <property type="term" value="P:DNA recombination"/>
    <property type="evidence" value="ECO:0007669"/>
    <property type="project" value="UniProtKB-KW"/>
</dbReference>
<protein>
    <recommendedName>
        <fullName evidence="1">ATP-dependent DNA helicase</fullName>
        <ecNumber evidence="1">5.6.2.3</ecNumber>
    </recommendedName>
</protein>
<keyword evidence="1" id="KW-0378">Hydrolase</keyword>
<dbReference type="Pfam" id="PF05970">
    <property type="entry name" value="PIF1"/>
    <property type="match status" value="1"/>
</dbReference>
<dbReference type="GO" id="GO:0000723">
    <property type="term" value="P:telomere maintenance"/>
    <property type="evidence" value="ECO:0007669"/>
    <property type="project" value="InterPro"/>
</dbReference>
<evidence type="ECO:0000313" key="4">
    <source>
        <dbReference type="EMBL" id="CAE1330929.1"/>
    </source>
</evidence>
<evidence type="ECO:0000313" key="5">
    <source>
        <dbReference type="Proteomes" id="UP000597762"/>
    </source>
</evidence>
<keyword evidence="1" id="KW-0233">DNA recombination</keyword>
<dbReference type="GO" id="GO:0043139">
    <property type="term" value="F:5'-3' DNA helicase activity"/>
    <property type="evidence" value="ECO:0007669"/>
    <property type="project" value="UniProtKB-EC"/>
</dbReference>
<accession>A0A812EZU6</accession>
<comment type="similarity">
    <text evidence="1">Belongs to the helicase family.</text>
</comment>
<keyword evidence="1" id="KW-0227">DNA damage</keyword>
<dbReference type="GO" id="GO:0016787">
    <property type="term" value="F:hydrolase activity"/>
    <property type="evidence" value="ECO:0007669"/>
    <property type="project" value="UniProtKB-KW"/>
</dbReference>
<gene>
    <name evidence="4" type="ORF">SPHA_80178</name>
</gene>